<dbReference type="Proteomes" id="UP000504629">
    <property type="component" value="Unplaced"/>
</dbReference>
<dbReference type="RefSeq" id="XP_028026092.1">
    <property type="nucleotide sequence ID" value="XM_028170291.1"/>
</dbReference>
<feature type="transmembrane region" description="Helical" evidence="1">
    <location>
        <begin position="124"/>
        <end position="144"/>
    </location>
</feature>
<accession>A0A6J2JAE9</accession>
<evidence type="ECO:0000313" key="3">
    <source>
        <dbReference type="RefSeq" id="XP_028026092.1"/>
    </source>
</evidence>
<keyword evidence="1" id="KW-1133">Transmembrane helix</keyword>
<feature type="transmembrane region" description="Helical" evidence="1">
    <location>
        <begin position="58"/>
        <end position="79"/>
    </location>
</feature>
<feature type="transmembrane region" description="Helical" evidence="1">
    <location>
        <begin position="91"/>
        <end position="112"/>
    </location>
</feature>
<proteinExistence type="predicted"/>
<protein>
    <submittedName>
        <fullName evidence="3">Uncharacterized protein LOC114239875</fullName>
    </submittedName>
</protein>
<keyword evidence="1" id="KW-0472">Membrane</keyword>
<keyword evidence="2" id="KW-1185">Reference proteome</keyword>
<dbReference type="GeneID" id="114239875"/>
<evidence type="ECO:0000256" key="1">
    <source>
        <dbReference type="SAM" id="Phobius"/>
    </source>
</evidence>
<organism evidence="2 3">
    <name type="scientific">Bombyx mandarina</name>
    <name type="common">Wild silk moth</name>
    <name type="synonym">Wild silkworm</name>
    <dbReference type="NCBI Taxonomy" id="7092"/>
    <lineage>
        <taxon>Eukaryota</taxon>
        <taxon>Metazoa</taxon>
        <taxon>Ecdysozoa</taxon>
        <taxon>Arthropoda</taxon>
        <taxon>Hexapoda</taxon>
        <taxon>Insecta</taxon>
        <taxon>Pterygota</taxon>
        <taxon>Neoptera</taxon>
        <taxon>Endopterygota</taxon>
        <taxon>Lepidoptera</taxon>
        <taxon>Glossata</taxon>
        <taxon>Ditrysia</taxon>
        <taxon>Bombycoidea</taxon>
        <taxon>Bombycidae</taxon>
        <taxon>Bombycinae</taxon>
        <taxon>Bombyx</taxon>
    </lineage>
</organism>
<dbReference type="KEGG" id="bman:114239875"/>
<feature type="transmembrane region" description="Helical" evidence="1">
    <location>
        <begin position="12"/>
        <end position="38"/>
    </location>
</feature>
<keyword evidence="1" id="KW-0812">Transmembrane</keyword>
<sequence length="151" mass="17000">MSIFDSLPNVDNFLFCISLKWGTVLIAILGILSCSLGVVFHQQHHCLELERYADYIKYIKYVIVIAELWLFVTSIILLIGICMKKPQTATWFMYAAAFTALTVLVLTIAIVTLTKMSMTCSVPIAQTVVAVVGLLIWVYLIIVVKSYQNEM</sequence>
<gene>
    <name evidence="3" type="primary">LOC114239875</name>
</gene>
<dbReference type="OrthoDB" id="7391128at2759"/>
<dbReference type="AlphaFoldDB" id="A0A6J2JAE9"/>
<evidence type="ECO:0000313" key="2">
    <source>
        <dbReference type="Proteomes" id="UP000504629"/>
    </source>
</evidence>
<name>A0A6J2JAE9_BOMMA</name>
<reference evidence="3" key="1">
    <citation type="submission" date="2025-08" db="UniProtKB">
        <authorList>
            <consortium name="RefSeq"/>
        </authorList>
    </citation>
    <scope>IDENTIFICATION</scope>
    <source>
        <tissue evidence="3">Silk gland</tissue>
    </source>
</reference>